<evidence type="ECO:0000313" key="1">
    <source>
        <dbReference type="EMBL" id="KXK58123.1"/>
    </source>
</evidence>
<comment type="caution">
    <text evidence="1">The sequence shown here is derived from an EMBL/GenBank/DDBJ whole genome shotgun (WGS) entry which is preliminary data.</text>
</comment>
<reference evidence="1 2" key="1">
    <citation type="submission" date="2016-01" db="EMBL/GenBank/DDBJ databases">
        <title>Whole genome sequence and analysis of Micromonospora rosaria DSM 803, which can produce antibacterial substance rosamicin.</title>
        <authorList>
            <person name="Yang H."/>
            <person name="He X."/>
            <person name="Zhu D."/>
        </authorList>
    </citation>
    <scope>NUCLEOTIDE SEQUENCE [LARGE SCALE GENOMIC DNA]</scope>
    <source>
        <strain evidence="1 2">DSM 803</strain>
    </source>
</reference>
<name>A0A136PIB2_9ACTN</name>
<gene>
    <name evidence="1" type="ORF">AWW66_31650</name>
</gene>
<protein>
    <submittedName>
        <fullName evidence="1">Uncharacterized protein</fullName>
    </submittedName>
</protein>
<evidence type="ECO:0000313" key="2">
    <source>
        <dbReference type="Proteomes" id="UP000070620"/>
    </source>
</evidence>
<proteinExistence type="predicted"/>
<accession>A0A136PIB2</accession>
<dbReference type="Proteomes" id="UP000070620">
    <property type="component" value="Unassembled WGS sequence"/>
</dbReference>
<sequence length="102" mass="11439">MLGLVDVSHCECGEESSDLRYRVVDHHAVVGAGSPFSVRDRATDSQAWAAIARVMWAYQARQSRTWYSSRPASFLACWKHSSIAHLAPAVRARSTRRVRRAP</sequence>
<dbReference type="AlphaFoldDB" id="A0A136PIB2"/>
<dbReference type="EMBL" id="LRQV01000255">
    <property type="protein sequence ID" value="KXK58123.1"/>
    <property type="molecule type" value="Genomic_DNA"/>
</dbReference>
<keyword evidence="2" id="KW-1185">Reference proteome</keyword>
<organism evidence="1 2">
    <name type="scientific">Micromonospora rosaria</name>
    <dbReference type="NCBI Taxonomy" id="47874"/>
    <lineage>
        <taxon>Bacteria</taxon>
        <taxon>Bacillati</taxon>
        <taxon>Actinomycetota</taxon>
        <taxon>Actinomycetes</taxon>
        <taxon>Micromonosporales</taxon>
        <taxon>Micromonosporaceae</taxon>
        <taxon>Micromonospora</taxon>
    </lineage>
</organism>